<dbReference type="EMBL" id="MN739969">
    <property type="protein sequence ID" value="QHT80483.1"/>
    <property type="molecule type" value="Genomic_DNA"/>
</dbReference>
<protein>
    <submittedName>
        <fullName evidence="1">Uncharacterized protein</fullName>
    </submittedName>
</protein>
<evidence type="ECO:0000313" key="1">
    <source>
        <dbReference type="EMBL" id="QHT80483.1"/>
    </source>
</evidence>
<organism evidence="1">
    <name type="scientific">viral metagenome</name>
    <dbReference type="NCBI Taxonomy" id="1070528"/>
    <lineage>
        <taxon>unclassified sequences</taxon>
        <taxon>metagenomes</taxon>
        <taxon>organismal metagenomes</taxon>
    </lineage>
</organism>
<sequence>MDLETQRLNQPLSSSIIVIDNFYEDPFYVREFCLKRTSEFVPHNFHPGIRTNSYASLHHREMFDSIIEPFYGKIVKFETSKESTNSNGSFQLNVSHDDKSWIHVDSSVYNWAGIIYLTPDAPVSGGTGFFKYKNGDILELSLEQGKKNGKDNSKWEIVSTIGNIFNRLVLFRANQYHMSLDYFGEDFNDGRLIQLFFFSTEK</sequence>
<name>A0A6C0HKG3_9ZZZZ</name>
<dbReference type="AlphaFoldDB" id="A0A6C0HKG3"/>
<dbReference type="Pfam" id="PF20043">
    <property type="entry name" value="DUF6445"/>
    <property type="match status" value="1"/>
</dbReference>
<proteinExistence type="predicted"/>
<dbReference type="InterPro" id="IPR045617">
    <property type="entry name" value="DUF6445"/>
</dbReference>
<accession>A0A6C0HKG3</accession>
<reference evidence="1" key="1">
    <citation type="journal article" date="2020" name="Nature">
        <title>Giant virus diversity and host interactions through global metagenomics.</title>
        <authorList>
            <person name="Schulz F."/>
            <person name="Roux S."/>
            <person name="Paez-Espino D."/>
            <person name="Jungbluth S."/>
            <person name="Walsh D.A."/>
            <person name="Denef V.J."/>
            <person name="McMahon K.D."/>
            <person name="Konstantinidis K.T."/>
            <person name="Eloe-Fadrosh E.A."/>
            <person name="Kyrpides N.C."/>
            <person name="Woyke T."/>
        </authorList>
    </citation>
    <scope>NUCLEOTIDE SEQUENCE</scope>
    <source>
        <strain evidence="1">GVMAG-M-3300023184-120</strain>
    </source>
</reference>